<dbReference type="InterPro" id="IPR013325">
    <property type="entry name" value="RNA_pol_sigma_r2"/>
</dbReference>
<comment type="caution">
    <text evidence="7">The sequence shown here is derived from an EMBL/GenBank/DDBJ whole genome shotgun (WGS) entry which is preliminary data.</text>
</comment>
<sequence>MRQHWIATLKGSSEAFESLYDLVYRELFAYGMMLGYSREAVKDGIQHLFLELWEKRDRLPPVDNIKSYLMTWLRRILNDRRLLDEKLAITNYRSNDNAPSHETVLIQQESIREASTRLIQALESLTPKQRQVIDLRFFQNKSYEQIASETGNSQRTIYNLVYEAIKVLKKKNEK</sequence>
<dbReference type="Pfam" id="PF04542">
    <property type="entry name" value="Sigma70_r2"/>
    <property type="match status" value="1"/>
</dbReference>
<evidence type="ECO:0000256" key="4">
    <source>
        <dbReference type="ARBA" id="ARBA00023163"/>
    </source>
</evidence>
<accession>A0ABU0U3B7</accession>
<dbReference type="InterPro" id="IPR013324">
    <property type="entry name" value="RNA_pol_sigma_r3/r4-like"/>
</dbReference>
<dbReference type="SUPFAM" id="SSF88946">
    <property type="entry name" value="Sigma2 domain of RNA polymerase sigma factors"/>
    <property type="match status" value="1"/>
</dbReference>
<comment type="similarity">
    <text evidence="1">Belongs to the sigma-70 factor family. ECF subfamily.</text>
</comment>
<dbReference type="SUPFAM" id="SSF88659">
    <property type="entry name" value="Sigma3 and sigma4 domains of RNA polymerase sigma factors"/>
    <property type="match status" value="1"/>
</dbReference>
<dbReference type="EMBL" id="JAUTBA010000001">
    <property type="protein sequence ID" value="MDQ1149425.1"/>
    <property type="molecule type" value="Genomic_DNA"/>
</dbReference>
<name>A0ABU0U3B7_9SPHI</name>
<keyword evidence="8" id="KW-1185">Reference proteome</keyword>
<dbReference type="RefSeq" id="WP_209577845.1">
    <property type="nucleotide sequence ID" value="NZ_JAUTBA010000001.1"/>
</dbReference>
<gene>
    <name evidence="7" type="ORF">QE382_001409</name>
</gene>
<feature type="domain" description="RNA polymerase sigma-70 region 2" evidence="5">
    <location>
        <begin position="16"/>
        <end position="80"/>
    </location>
</feature>
<keyword evidence="4" id="KW-0804">Transcription</keyword>
<evidence type="ECO:0000256" key="1">
    <source>
        <dbReference type="ARBA" id="ARBA00010641"/>
    </source>
</evidence>
<dbReference type="CDD" id="cd06171">
    <property type="entry name" value="Sigma70_r4"/>
    <property type="match status" value="1"/>
</dbReference>
<proteinExistence type="inferred from homology"/>
<keyword evidence="3" id="KW-0731">Sigma factor</keyword>
<protein>
    <submittedName>
        <fullName evidence="7">RNA polymerase sigma factor (Sigma-70 family)</fullName>
    </submittedName>
</protein>
<evidence type="ECO:0000259" key="5">
    <source>
        <dbReference type="Pfam" id="PF04542"/>
    </source>
</evidence>
<dbReference type="InterPro" id="IPR007627">
    <property type="entry name" value="RNA_pol_sigma70_r2"/>
</dbReference>
<dbReference type="Pfam" id="PF08281">
    <property type="entry name" value="Sigma70_r4_2"/>
    <property type="match status" value="1"/>
</dbReference>
<dbReference type="NCBIfam" id="TIGR02937">
    <property type="entry name" value="sigma70-ECF"/>
    <property type="match status" value="1"/>
</dbReference>
<dbReference type="InterPro" id="IPR039425">
    <property type="entry name" value="RNA_pol_sigma-70-like"/>
</dbReference>
<feature type="domain" description="RNA polymerase sigma factor 70 region 4 type 2" evidence="6">
    <location>
        <begin position="117"/>
        <end position="166"/>
    </location>
</feature>
<dbReference type="Proteomes" id="UP001244640">
    <property type="component" value="Unassembled WGS sequence"/>
</dbReference>
<evidence type="ECO:0000259" key="6">
    <source>
        <dbReference type="Pfam" id="PF08281"/>
    </source>
</evidence>
<dbReference type="PANTHER" id="PTHR43133">
    <property type="entry name" value="RNA POLYMERASE ECF-TYPE SIGMA FACTO"/>
    <property type="match status" value="1"/>
</dbReference>
<evidence type="ECO:0000313" key="8">
    <source>
        <dbReference type="Proteomes" id="UP001244640"/>
    </source>
</evidence>
<dbReference type="PANTHER" id="PTHR43133:SF46">
    <property type="entry name" value="RNA POLYMERASE SIGMA-70 FACTOR ECF SUBFAMILY"/>
    <property type="match status" value="1"/>
</dbReference>
<dbReference type="Gene3D" id="1.10.10.10">
    <property type="entry name" value="Winged helix-like DNA-binding domain superfamily/Winged helix DNA-binding domain"/>
    <property type="match status" value="1"/>
</dbReference>
<dbReference type="InterPro" id="IPR036388">
    <property type="entry name" value="WH-like_DNA-bd_sf"/>
</dbReference>
<dbReference type="InterPro" id="IPR013249">
    <property type="entry name" value="RNA_pol_sigma70_r4_t2"/>
</dbReference>
<reference evidence="7 8" key="1">
    <citation type="submission" date="2023-07" db="EMBL/GenBank/DDBJ databases">
        <title>Functional and genomic diversity of the sorghum phyllosphere microbiome.</title>
        <authorList>
            <person name="Shade A."/>
        </authorList>
    </citation>
    <scope>NUCLEOTIDE SEQUENCE [LARGE SCALE GENOMIC DNA]</scope>
    <source>
        <strain evidence="7 8">SORGH_AS_0892</strain>
    </source>
</reference>
<evidence type="ECO:0000313" key="7">
    <source>
        <dbReference type="EMBL" id="MDQ1149425.1"/>
    </source>
</evidence>
<dbReference type="Gene3D" id="1.10.1740.10">
    <property type="match status" value="1"/>
</dbReference>
<evidence type="ECO:0000256" key="3">
    <source>
        <dbReference type="ARBA" id="ARBA00023082"/>
    </source>
</evidence>
<evidence type="ECO:0000256" key="2">
    <source>
        <dbReference type="ARBA" id="ARBA00023015"/>
    </source>
</evidence>
<keyword evidence="2" id="KW-0805">Transcription regulation</keyword>
<dbReference type="InterPro" id="IPR014284">
    <property type="entry name" value="RNA_pol_sigma-70_dom"/>
</dbReference>
<organism evidence="7 8">
    <name type="scientific">Sphingobacterium zeae</name>
    <dbReference type="NCBI Taxonomy" id="1776859"/>
    <lineage>
        <taxon>Bacteria</taxon>
        <taxon>Pseudomonadati</taxon>
        <taxon>Bacteroidota</taxon>
        <taxon>Sphingobacteriia</taxon>
        <taxon>Sphingobacteriales</taxon>
        <taxon>Sphingobacteriaceae</taxon>
        <taxon>Sphingobacterium</taxon>
    </lineage>
</organism>